<reference evidence="9" key="1">
    <citation type="submission" date="2019-11" db="EMBL/GenBank/DDBJ databases">
        <authorList>
            <person name="Feng L."/>
        </authorList>
    </citation>
    <scope>NUCLEOTIDE SEQUENCE</scope>
    <source>
        <strain evidence="9">AodontolyticusLFYP35</strain>
    </source>
</reference>
<organism evidence="9">
    <name type="scientific">Schaalia odontolytica</name>
    <dbReference type="NCBI Taxonomy" id="1660"/>
    <lineage>
        <taxon>Bacteria</taxon>
        <taxon>Bacillati</taxon>
        <taxon>Actinomycetota</taxon>
        <taxon>Actinomycetes</taxon>
        <taxon>Actinomycetales</taxon>
        <taxon>Actinomycetaceae</taxon>
        <taxon>Schaalia</taxon>
    </lineage>
</organism>
<dbReference type="AlphaFoldDB" id="A0A6N2U5I6"/>
<name>A0A6N2U5I6_9ACTO</name>
<dbReference type="PANTHER" id="PTHR43744:SF12">
    <property type="entry name" value="ABC TRANSPORTER PERMEASE PROTEIN MG189-RELATED"/>
    <property type="match status" value="1"/>
</dbReference>
<dbReference type="Gene3D" id="1.10.3720.10">
    <property type="entry name" value="MetI-like"/>
    <property type="match status" value="1"/>
</dbReference>
<keyword evidence="4 7" id="KW-0812">Transmembrane</keyword>
<feature type="transmembrane region" description="Helical" evidence="7">
    <location>
        <begin position="127"/>
        <end position="151"/>
    </location>
</feature>
<dbReference type="GO" id="GO:0005886">
    <property type="term" value="C:plasma membrane"/>
    <property type="evidence" value="ECO:0007669"/>
    <property type="project" value="UniProtKB-SubCell"/>
</dbReference>
<dbReference type="InterPro" id="IPR000515">
    <property type="entry name" value="MetI-like"/>
</dbReference>
<feature type="domain" description="ABC transmembrane type-1" evidence="8">
    <location>
        <begin position="92"/>
        <end position="281"/>
    </location>
</feature>
<feature type="transmembrane region" description="Helical" evidence="7">
    <location>
        <begin position="91"/>
        <end position="115"/>
    </location>
</feature>
<evidence type="ECO:0000256" key="6">
    <source>
        <dbReference type="ARBA" id="ARBA00023136"/>
    </source>
</evidence>
<dbReference type="InterPro" id="IPR035906">
    <property type="entry name" value="MetI-like_sf"/>
</dbReference>
<feature type="transmembrane region" description="Helical" evidence="7">
    <location>
        <begin position="31"/>
        <end position="52"/>
    </location>
</feature>
<dbReference type="PANTHER" id="PTHR43744">
    <property type="entry name" value="ABC TRANSPORTER PERMEASE PROTEIN MG189-RELATED-RELATED"/>
    <property type="match status" value="1"/>
</dbReference>
<dbReference type="Pfam" id="PF00528">
    <property type="entry name" value="BPD_transp_1"/>
    <property type="match status" value="1"/>
</dbReference>
<gene>
    <name evidence="9" type="primary">araQ_5</name>
    <name evidence="9" type="ORF">AOLFYP35_01565</name>
</gene>
<dbReference type="PROSITE" id="PS50928">
    <property type="entry name" value="ABC_TM1"/>
    <property type="match status" value="1"/>
</dbReference>
<comment type="subcellular location">
    <subcellularLocation>
        <location evidence="1 7">Cell membrane</location>
        <topology evidence="1 7">Multi-pass membrane protein</topology>
    </subcellularLocation>
</comment>
<sequence>MMCVPTPPPASAVIKKKKSIAEDELFPGARLISLIFIWIAAAIAVAPLLYMISLAFQSDAEVSGGSAVLIPAKWQWENIGRLFAAAPFGRFLFNSILVAGLITCSHIVFAPLVGYVFAKFDFPGKQVFFIAILSTMMIPLFVRMIPLYVWFSQIGWLDTYQGLVMPFLMSAFSIFLMRQFIAGVPDSLIEAARVDGANELRIYRSIVLPQCKPALTVLGLFTFVFQMNEFLWPLIATSSLEMRTITIGLSIFKSESFTAWNLTAMGSLMLFIPVCLLFVLTQKHIVQGIAMTGIK</sequence>
<evidence type="ECO:0000256" key="5">
    <source>
        <dbReference type="ARBA" id="ARBA00022989"/>
    </source>
</evidence>
<comment type="similarity">
    <text evidence="7">Belongs to the binding-protein-dependent transport system permease family.</text>
</comment>
<evidence type="ECO:0000256" key="1">
    <source>
        <dbReference type="ARBA" id="ARBA00004651"/>
    </source>
</evidence>
<dbReference type="SUPFAM" id="SSF161098">
    <property type="entry name" value="MetI-like"/>
    <property type="match status" value="1"/>
</dbReference>
<keyword evidence="5 7" id="KW-1133">Transmembrane helix</keyword>
<dbReference type="CDD" id="cd06261">
    <property type="entry name" value="TM_PBP2"/>
    <property type="match status" value="1"/>
</dbReference>
<protein>
    <submittedName>
        <fullName evidence="9">L-arabinose transport system permease protein AraQ</fullName>
    </submittedName>
</protein>
<dbReference type="EMBL" id="CACRSM010000003">
    <property type="protein sequence ID" value="VYT10766.1"/>
    <property type="molecule type" value="Genomic_DNA"/>
</dbReference>
<evidence type="ECO:0000256" key="7">
    <source>
        <dbReference type="RuleBase" id="RU363032"/>
    </source>
</evidence>
<keyword evidence="2 7" id="KW-0813">Transport</keyword>
<feature type="transmembrane region" description="Helical" evidence="7">
    <location>
        <begin position="258"/>
        <end position="281"/>
    </location>
</feature>
<keyword evidence="6 7" id="KW-0472">Membrane</keyword>
<keyword evidence="3" id="KW-1003">Cell membrane</keyword>
<feature type="transmembrane region" description="Helical" evidence="7">
    <location>
        <begin position="163"/>
        <end position="182"/>
    </location>
</feature>
<evidence type="ECO:0000256" key="3">
    <source>
        <dbReference type="ARBA" id="ARBA00022475"/>
    </source>
</evidence>
<evidence type="ECO:0000259" key="8">
    <source>
        <dbReference type="PROSITE" id="PS50928"/>
    </source>
</evidence>
<dbReference type="GO" id="GO:0055085">
    <property type="term" value="P:transmembrane transport"/>
    <property type="evidence" value="ECO:0007669"/>
    <property type="project" value="InterPro"/>
</dbReference>
<evidence type="ECO:0000256" key="2">
    <source>
        <dbReference type="ARBA" id="ARBA00022448"/>
    </source>
</evidence>
<evidence type="ECO:0000256" key="4">
    <source>
        <dbReference type="ARBA" id="ARBA00022692"/>
    </source>
</evidence>
<proteinExistence type="inferred from homology"/>
<accession>A0A6N2U5I6</accession>
<evidence type="ECO:0000313" key="9">
    <source>
        <dbReference type="EMBL" id="VYT10766.1"/>
    </source>
</evidence>